<name>C4JFS2_UNCRE</name>
<evidence type="ECO:0000313" key="2">
    <source>
        <dbReference type="EMBL" id="EEP77557.1"/>
    </source>
</evidence>
<dbReference type="eggNOG" id="ENOG502R1TU">
    <property type="taxonomic scope" value="Eukaryota"/>
</dbReference>
<dbReference type="VEuPathDB" id="FungiDB:UREG_02406"/>
<dbReference type="Gene3D" id="3.50.50.60">
    <property type="entry name" value="FAD/NAD(P)-binding domain"/>
    <property type="match status" value="1"/>
</dbReference>
<reference evidence="3" key="1">
    <citation type="journal article" date="2009" name="Genome Res.">
        <title>Comparative genomic analyses of the human fungal pathogens Coccidioides and their relatives.</title>
        <authorList>
            <person name="Sharpton T.J."/>
            <person name="Stajich J.E."/>
            <person name="Rounsley S.D."/>
            <person name="Gardner M.J."/>
            <person name="Wortman J.R."/>
            <person name="Jordar V.S."/>
            <person name="Maiti R."/>
            <person name="Kodira C.D."/>
            <person name="Neafsey D.E."/>
            <person name="Zeng Q."/>
            <person name="Hung C.-Y."/>
            <person name="McMahan C."/>
            <person name="Muszewska A."/>
            <person name="Grynberg M."/>
            <person name="Mandel M.A."/>
            <person name="Kellner E.M."/>
            <person name="Barker B.M."/>
            <person name="Galgiani J.N."/>
            <person name="Orbach M.J."/>
            <person name="Kirkland T.N."/>
            <person name="Cole G.T."/>
            <person name="Henn M.R."/>
            <person name="Birren B.W."/>
            <person name="Taylor J.W."/>
        </authorList>
    </citation>
    <scope>NUCLEOTIDE SEQUENCE [LARGE SCALE GENOMIC DNA]</scope>
    <source>
        <strain evidence="3">UAMH 1704</strain>
    </source>
</reference>
<gene>
    <name evidence="2" type="ORF">UREG_02406</name>
</gene>
<sequence length="443" mass="50352">MWGAEGPMILISVSVDRFCGDLLQNSDRHEITGSQAALRLRDMNRSMIVIEQEDILGGHTNTHIDSSAKGPANFGVKVFDDVDITREYFKRLGVPFQKTHLEGGEGDKLYADFRTGEFIDYKPPNMTMALASYAQQAAKYPQLQKGFFFREPVPEDLLLPFAEFIKKYNIGDAIEIIYTYCQGFGDLLKRLTLYVFKTFDLTVLRDLQNGYLIPTSGDNHEVYDKAFEIIKSDVLFRSRVERVHRGLDYVTVVVNTASGTRIIRARKLLVSIAPTLDNLGGFDLDMEEESIFKHFKTTGYYTSVVKVPGLRKFDSLTNFNPNTAYNLPKLPGIYWVTPTAPDKYDIKYGSPRALGDDYVKADIIRTMKRFQAPGSEEPEIVAWSSHTPFGATVSRDAIKSGFYERLYSLQGRRNTYYTGAAFHAHNSGLLWRFTEEVLQEMMK</sequence>
<dbReference type="GeneID" id="8437913"/>
<dbReference type="AlphaFoldDB" id="C4JFS2"/>
<dbReference type="OrthoDB" id="68575at2759"/>
<dbReference type="Proteomes" id="UP000002058">
    <property type="component" value="Unassembled WGS sequence"/>
</dbReference>
<evidence type="ECO:0000259" key="1">
    <source>
        <dbReference type="Pfam" id="PF01593"/>
    </source>
</evidence>
<dbReference type="Gene3D" id="3.30.70.1990">
    <property type="match status" value="1"/>
</dbReference>
<dbReference type="OMA" id="AFHAHNS"/>
<feature type="domain" description="Amine oxidase" evidence="1">
    <location>
        <begin position="36"/>
        <end position="275"/>
    </location>
</feature>
<evidence type="ECO:0000313" key="3">
    <source>
        <dbReference type="Proteomes" id="UP000002058"/>
    </source>
</evidence>
<dbReference type="InterPro" id="IPR002937">
    <property type="entry name" value="Amino_oxidase"/>
</dbReference>
<dbReference type="KEGG" id="ure:UREG_02406"/>
<accession>C4JFS2</accession>
<organism evidence="2 3">
    <name type="scientific">Uncinocarpus reesii (strain UAMH 1704)</name>
    <dbReference type="NCBI Taxonomy" id="336963"/>
    <lineage>
        <taxon>Eukaryota</taxon>
        <taxon>Fungi</taxon>
        <taxon>Dikarya</taxon>
        <taxon>Ascomycota</taxon>
        <taxon>Pezizomycotina</taxon>
        <taxon>Eurotiomycetes</taxon>
        <taxon>Eurotiomycetidae</taxon>
        <taxon>Onygenales</taxon>
        <taxon>Onygenaceae</taxon>
        <taxon>Uncinocarpus</taxon>
    </lineage>
</organism>
<dbReference type="HOGENOM" id="CLU_028280_0_0_1"/>
<keyword evidence="3" id="KW-1185">Reference proteome</keyword>
<dbReference type="InParanoid" id="C4JFS2"/>
<dbReference type="InterPro" id="IPR036188">
    <property type="entry name" value="FAD/NAD-bd_sf"/>
</dbReference>
<dbReference type="Gene3D" id="1.10.405.20">
    <property type="match status" value="1"/>
</dbReference>
<dbReference type="Pfam" id="PF01593">
    <property type="entry name" value="Amino_oxidase"/>
    <property type="match status" value="1"/>
</dbReference>
<proteinExistence type="predicted"/>
<dbReference type="EMBL" id="CH476615">
    <property type="protein sequence ID" value="EEP77557.1"/>
    <property type="molecule type" value="Genomic_DNA"/>
</dbReference>
<dbReference type="SUPFAM" id="SSF51905">
    <property type="entry name" value="FAD/NAD(P)-binding domain"/>
    <property type="match status" value="1"/>
</dbReference>
<dbReference type="GO" id="GO:0016491">
    <property type="term" value="F:oxidoreductase activity"/>
    <property type="evidence" value="ECO:0007669"/>
    <property type="project" value="InterPro"/>
</dbReference>
<dbReference type="RefSeq" id="XP_002542890.1">
    <property type="nucleotide sequence ID" value="XM_002542844.1"/>
</dbReference>
<protein>
    <recommendedName>
        <fullName evidence="1">Amine oxidase domain-containing protein</fullName>
    </recommendedName>
</protein>